<organism evidence="1 2">
    <name type="scientific">Clostridium muellerianum</name>
    <dbReference type="NCBI Taxonomy" id="2716538"/>
    <lineage>
        <taxon>Bacteria</taxon>
        <taxon>Bacillati</taxon>
        <taxon>Bacillota</taxon>
        <taxon>Clostridia</taxon>
        <taxon>Eubacteriales</taxon>
        <taxon>Clostridiaceae</taxon>
        <taxon>Clostridium</taxon>
    </lineage>
</organism>
<accession>A0A7Y0EDY7</accession>
<name>A0A7Y0EDY7_9CLOT</name>
<evidence type="ECO:0000313" key="1">
    <source>
        <dbReference type="EMBL" id="NMM61744.1"/>
    </source>
</evidence>
<comment type="caution">
    <text evidence="1">The sequence shown here is derived from an EMBL/GenBank/DDBJ whole genome shotgun (WGS) entry which is preliminary data.</text>
</comment>
<dbReference type="Gene3D" id="1.10.10.60">
    <property type="entry name" value="Homeodomain-like"/>
    <property type="match status" value="1"/>
</dbReference>
<evidence type="ECO:0008006" key="3">
    <source>
        <dbReference type="Google" id="ProtNLM"/>
    </source>
</evidence>
<protein>
    <recommendedName>
        <fullName evidence="3">Mor transcription activator family protein</fullName>
    </recommendedName>
</protein>
<sequence length="88" mass="10220">MKYINAMEVLPEGLLNEIQKYISGEIVYIPQIEGIKNNWGSKTGAKEKIANRNKQIRLEKENGKTIDELMLKYNLSYDSIKKIVYVKK</sequence>
<dbReference type="InterPro" id="IPR009057">
    <property type="entry name" value="Homeodomain-like_sf"/>
</dbReference>
<dbReference type="InterPro" id="IPR052411">
    <property type="entry name" value="c-mor_Regulatory_Protein"/>
</dbReference>
<dbReference type="InterPro" id="IPR049739">
    <property type="entry name" value="YraL-like"/>
</dbReference>
<gene>
    <name evidence="1" type="ORF">HBE96_03385</name>
</gene>
<dbReference type="PANTHER" id="PTHR37812:SF1">
    <property type="entry name" value="MU-LIKE PROPHAGE FLUMU PROTEIN C"/>
    <property type="match status" value="1"/>
</dbReference>
<proteinExistence type="predicted"/>
<dbReference type="NCBIfam" id="NF040785">
    <property type="entry name" value="CD3324_fam"/>
    <property type="match status" value="1"/>
</dbReference>
<dbReference type="PANTHER" id="PTHR37812">
    <property type="entry name" value="MU-LIKE PROPHAGE FLUMU PROTEIN C"/>
    <property type="match status" value="1"/>
</dbReference>
<dbReference type="RefSeq" id="WP_169296352.1">
    <property type="nucleotide sequence ID" value="NZ_JABBNI010000007.1"/>
</dbReference>
<dbReference type="EMBL" id="JABBNI010000007">
    <property type="protein sequence ID" value="NMM61744.1"/>
    <property type="molecule type" value="Genomic_DNA"/>
</dbReference>
<dbReference type="AlphaFoldDB" id="A0A7Y0EDY7"/>
<reference evidence="1 2" key="1">
    <citation type="submission" date="2020-06" db="EMBL/GenBank/DDBJ databases">
        <title>Complete Genome Sequence of Clostridium muelleri sp. nov. P21T, an Acid-Alcohol Producing Acetogen Isolated from Old Hay.</title>
        <authorList>
            <person name="Duncan K.E."/>
            <person name="Tanner R.S."/>
        </authorList>
    </citation>
    <scope>NUCLEOTIDE SEQUENCE [LARGE SCALE GENOMIC DNA]</scope>
    <source>
        <strain evidence="1 2">P21</strain>
    </source>
</reference>
<keyword evidence="2" id="KW-1185">Reference proteome</keyword>
<evidence type="ECO:0000313" key="2">
    <source>
        <dbReference type="Proteomes" id="UP000537131"/>
    </source>
</evidence>
<dbReference type="Proteomes" id="UP000537131">
    <property type="component" value="Unassembled WGS sequence"/>
</dbReference>
<dbReference type="SUPFAM" id="SSF46689">
    <property type="entry name" value="Homeodomain-like"/>
    <property type="match status" value="1"/>
</dbReference>